<sequence length="158" mass="17480">MKNLKKLVWVLLPILTLSVVLSCSNDDDDYDDANENSKNIKFTVTATDVEDQDYVSFVFVGADLNNSNTVWKVNGVTKNNETAISLGKNDFLGSTKTYVIESTTPLRLVTTSSQCLNPGADNPPFKVSFKAEVNGKVVTNDENFTVTSTSDYSHKYDY</sequence>
<comment type="caution">
    <text evidence="2">The sequence shown here is derived from an EMBL/GenBank/DDBJ whole genome shotgun (WGS) entry which is preliminary data.</text>
</comment>
<dbReference type="AlphaFoldDB" id="A0A085BFZ4"/>
<keyword evidence="1" id="KW-0732">Signal</keyword>
<proteinExistence type="predicted"/>
<keyword evidence="3" id="KW-1185">Reference proteome</keyword>
<dbReference type="EMBL" id="JPLY01000004">
    <property type="protein sequence ID" value="KFC21389.1"/>
    <property type="molecule type" value="Genomic_DNA"/>
</dbReference>
<accession>A0A085BFZ4</accession>
<evidence type="ECO:0000256" key="1">
    <source>
        <dbReference type="SAM" id="SignalP"/>
    </source>
</evidence>
<feature type="signal peptide" evidence="1">
    <location>
        <begin position="1"/>
        <end position="22"/>
    </location>
</feature>
<feature type="chain" id="PRO_5001786933" evidence="1">
    <location>
        <begin position="23"/>
        <end position="158"/>
    </location>
</feature>
<organism evidence="2 3">
    <name type="scientific">Epilithonimonas lactis</name>
    <dbReference type="NCBI Taxonomy" id="421072"/>
    <lineage>
        <taxon>Bacteria</taxon>
        <taxon>Pseudomonadati</taxon>
        <taxon>Bacteroidota</taxon>
        <taxon>Flavobacteriia</taxon>
        <taxon>Flavobacteriales</taxon>
        <taxon>Weeksellaceae</taxon>
        <taxon>Chryseobacterium group</taxon>
        <taxon>Epilithonimonas</taxon>
    </lineage>
</organism>
<reference evidence="2 3" key="1">
    <citation type="submission" date="2014-07" db="EMBL/GenBank/DDBJ databases">
        <title>Epilithonimonas lactis LMG 22401 Genome.</title>
        <authorList>
            <person name="Pipes S.E."/>
            <person name="Stropko S.J."/>
        </authorList>
    </citation>
    <scope>NUCLEOTIDE SEQUENCE [LARGE SCALE GENOMIC DNA]</scope>
    <source>
        <strain evidence="2 3">LMG 24401</strain>
    </source>
</reference>
<dbReference type="eggNOG" id="ENOG50332GK">
    <property type="taxonomic scope" value="Bacteria"/>
</dbReference>
<gene>
    <name evidence="2" type="ORF">IO89_14495</name>
</gene>
<dbReference type="RefSeq" id="WP_034977390.1">
    <property type="nucleotide sequence ID" value="NZ_FOFI01000001.1"/>
</dbReference>
<dbReference type="PROSITE" id="PS51257">
    <property type="entry name" value="PROKAR_LIPOPROTEIN"/>
    <property type="match status" value="1"/>
</dbReference>
<dbReference type="Proteomes" id="UP000028623">
    <property type="component" value="Unassembled WGS sequence"/>
</dbReference>
<evidence type="ECO:0000313" key="2">
    <source>
        <dbReference type="EMBL" id="KFC21389.1"/>
    </source>
</evidence>
<protein>
    <submittedName>
        <fullName evidence="2">Uncharacterized protein</fullName>
    </submittedName>
</protein>
<name>A0A085BFZ4_9FLAO</name>
<evidence type="ECO:0000313" key="3">
    <source>
        <dbReference type="Proteomes" id="UP000028623"/>
    </source>
</evidence>
<dbReference type="OrthoDB" id="672807at2"/>